<feature type="region of interest" description="Disordered" evidence="2">
    <location>
        <begin position="15"/>
        <end position="45"/>
    </location>
</feature>
<keyword evidence="1" id="KW-0479">Metal-binding</keyword>
<evidence type="ECO:0000256" key="1">
    <source>
        <dbReference type="ARBA" id="ARBA00022723"/>
    </source>
</evidence>
<dbReference type="InterPro" id="IPR014710">
    <property type="entry name" value="RmlC-like_jellyroll"/>
</dbReference>
<dbReference type="SUPFAM" id="SSF51182">
    <property type="entry name" value="RmlC-like cupins"/>
    <property type="match status" value="1"/>
</dbReference>
<dbReference type="RefSeq" id="WP_406793139.1">
    <property type="nucleotide sequence ID" value="NZ_JBJHZX010000024.1"/>
</dbReference>
<evidence type="ECO:0000259" key="3">
    <source>
        <dbReference type="SMART" id="SM00835"/>
    </source>
</evidence>
<dbReference type="PANTHER" id="PTHR35848">
    <property type="entry name" value="OXALATE-BINDING PROTEIN"/>
    <property type="match status" value="1"/>
</dbReference>
<dbReference type="NCBIfam" id="TIGR03404">
    <property type="entry name" value="bicupin_oxalic"/>
    <property type="match status" value="1"/>
</dbReference>
<dbReference type="Gene3D" id="2.60.120.10">
    <property type="entry name" value="Jelly Rolls"/>
    <property type="match status" value="2"/>
</dbReference>
<evidence type="ECO:0000256" key="2">
    <source>
        <dbReference type="SAM" id="MobiDB-lite"/>
    </source>
</evidence>
<dbReference type="InterPro" id="IPR051610">
    <property type="entry name" value="GPI/OXD"/>
</dbReference>
<gene>
    <name evidence="4" type="ORF">ACJDU8_15920</name>
</gene>
<reference evidence="4 5" key="1">
    <citation type="submission" date="2024-11" db="EMBL/GenBank/DDBJ databases">
        <authorList>
            <person name="Heng Y.C."/>
            <person name="Lim A.C.H."/>
            <person name="Lee J.K.Y."/>
            <person name="Kittelmann S."/>
        </authorList>
    </citation>
    <scope>NUCLEOTIDE SEQUENCE [LARGE SCALE GENOMIC DNA]</scope>
    <source>
        <strain evidence="4 5">WILCCON 0269</strain>
    </source>
</reference>
<feature type="domain" description="Cupin type-1" evidence="3">
    <location>
        <begin position="65"/>
        <end position="206"/>
    </location>
</feature>
<comment type="caution">
    <text evidence="4">The sequence shown here is derived from an EMBL/GenBank/DDBJ whole genome shotgun (WGS) entry which is preliminary data.</text>
</comment>
<sequence>MNITTDKKMQKKLDELKNSTIPEPIRSDGAGAKDLGPRDIMRDGQNTDMLVPPATDYGLMPNLKFSFADTHMRINPGGWSREITERELPISTTFALVNMCLAPGVREMHSHLQAEWAYMLVGNARITAVDGLGRNFIADVHPGEGWLFPANIPHSIQGLDNGCEFLLLFDKGDFSETNTFSISDLFAHIPMDVLSANFGAPESVFNSIPKEEVYITYGEEPQNLESQEVKSPYGKVPLSFKHELINVKPIKSSGGSIRILDSKNFPVCKTVATELVEVEPGGMREIHWHTNNDEFQYYISGEARMTVFMPGSKARTFNYRAGDVGYVPVGGFHYIQNISKEKLVYLEWFKSDHYSDVSLAQWLAMTPNEVVQSCLNLPTDFLNSINKETTPVVKYPGYEFPIAQNTPQNICRFKH</sequence>
<dbReference type="Proteomes" id="UP001623660">
    <property type="component" value="Unassembled WGS sequence"/>
</dbReference>
<evidence type="ECO:0000313" key="4">
    <source>
        <dbReference type="EMBL" id="MFL0197035.1"/>
    </source>
</evidence>
<dbReference type="CDD" id="cd20305">
    <property type="entry name" value="cupin_OxDC_C"/>
    <property type="match status" value="1"/>
</dbReference>
<dbReference type="SMART" id="SM00835">
    <property type="entry name" value="Cupin_1"/>
    <property type="match status" value="2"/>
</dbReference>
<dbReference type="InterPro" id="IPR006045">
    <property type="entry name" value="Cupin_1"/>
</dbReference>
<dbReference type="Pfam" id="PF00190">
    <property type="entry name" value="Cupin_1"/>
    <property type="match status" value="2"/>
</dbReference>
<evidence type="ECO:0000313" key="5">
    <source>
        <dbReference type="Proteomes" id="UP001623660"/>
    </source>
</evidence>
<organism evidence="4 5">
    <name type="scientific">Candidatus Clostridium eludens</name>
    <dbReference type="NCBI Taxonomy" id="3381663"/>
    <lineage>
        <taxon>Bacteria</taxon>
        <taxon>Bacillati</taxon>
        <taxon>Bacillota</taxon>
        <taxon>Clostridia</taxon>
        <taxon>Eubacteriales</taxon>
        <taxon>Clostridiaceae</taxon>
        <taxon>Clostridium</taxon>
    </lineage>
</organism>
<dbReference type="CDD" id="cd20304">
    <property type="entry name" value="cupin_OxDC_N"/>
    <property type="match status" value="1"/>
</dbReference>
<accession>A0ABW8SM03</accession>
<proteinExistence type="predicted"/>
<feature type="domain" description="Cupin type-1" evidence="3">
    <location>
        <begin position="242"/>
        <end position="383"/>
    </location>
</feature>
<dbReference type="PANTHER" id="PTHR35848:SF9">
    <property type="entry name" value="SLL1358 PROTEIN"/>
    <property type="match status" value="1"/>
</dbReference>
<name>A0ABW8SM03_9CLOT</name>
<keyword evidence="5" id="KW-1185">Reference proteome</keyword>
<dbReference type="InterPro" id="IPR011051">
    <property type="entry name" value="RmlC_Cupin_sf"/>
</dbReference>
<dbReference type="InterPro" id="IPR017774">
    <property type="entry name" value="Bicupin_oxalate_deCO2ase/Oxase"/>
</dbReference>
<protein>
    <submittedName>
        <fullName evidence="4">Cupin domain-containing protein</fullName>
    </submittedName>
</protein>
<dbReference type="EMBL" id="JBJHZX010000024">
    <property type="protein sequence ID" value="MFL0197035.1"/>
    <property type="molecule type" value="Genomic_DNA"/>
</dbReference>